<proteinExistence type="predicted"/>
<sequence length="126" mass="13907">MVSHAATGPTGKYHKQIGGNVCVQVDWLNGAANAAQPINILIICEQEIESITLTVKRSSPMHYEITEDSYPAYEDFINFIEHGVCRGIIKVDAGDLRDYDYIAQGNIVRTHFGPEPHEDLTSGSCQ</sequence>
<keyword evidence="2" id="KW-1185">Reference proteome</keyword>
<evidence type="ECO:0000313" key="1">
    <source>
        <dbReference type="EMBL" id="KAF4674537.1"/>
    </source>
</evidence>
<accession>A0A7J6MT81</accession>
<dbReference type="EMBL" id="JAAPAO010000061">
    <property type="protein sequence ID" value="KAF4674537.1"/>
    <property type="molecule type" value="Genomic_DNA"/>
</dbReference>
<name>A0A7J6MT81_PERCH</name>
<organism evidence="1 2">
    <name type="scientific">Perkinsus chesapeaki</name>
    <name type="common">Clam parasite</name>
    <name type="synonym">Perkinsus andrewsi</name>
    <dbReference type="NCBI Taxonomy" id="330153"/>
    <lineage>
        <taxon>Eukaryota</taxon>
        <taxon>Sar</taxon>
        <taxon>Alveolata</taxon>
        <taxon>Perkinsozoa</taxon>
        <taxon>Perkinsea</taxon>
        <taxon>Perkinsida</taxon>
        <taxon>Perkinsidae</taxon>
        <taxon>Perkinsus</taxon>
    </lineage>
</organism>
<protein>
    <submittedName>
        <fullName evidence="1">Uncharacterized protein</fullName>
    </submittedName>
</protein>
<reference evidence="1 2" key="1">
    <citation type="submission" date="2020-04" db="EMBL/GenBank/DDBJ databases">
        <title>Perkinsus chesapeaki whole genome sequence.</title>
        <authorList>
            <person name="Bogema D.R."/>
        </authorList>
    </citation>
    <scope>NUCLEOTIDE SEQUENCE [LARGE SCALE GENOMIC DNA]</scope>
    <source>
        <strain evidence="1">ATCC PRA-425</strain>
    </source>
</reference>
<comment type="caution">
    <text evidence="1">The sequence shown here is derived from an EMBL/GenBank/DDBJ whole genome shotgun (WGS) entry which is preliminary data.</text>
</comment>
<gene>
    <name evidence="1" type="ORF">FOL47_009063</name>
</gene>
<dbReference type="Proteomes" id="UP000591131">
    <property type="component" value="Unassembled WGS sequence"/>
</dbReference>
<evidence type="ECO:0000313" key="2">
    <source>
        <dbReference type="Proteomes" id="UP000591131"/>
    </source>
</evidence>
<dbReference type="AlphaFoldDB" id="A0A7J6MT81"/>